<dbReference type="Proteomes" id="UP000245466">
    <property type="component" value="Unassembled WGS sequence"/>
</dbReference>
<evidence type="ECO:0000313" key="2">
    <source>
        <dbReference type="Proteomes" id="UP000245466"/>
    </source>
</evidence>
<evidence type="ECO:0000313" key="1">
    <source>
        <dbReference type="EMBL" id="PVY40108.1"/>
    </source>
</evidence>
<organism evidence="1 2">
    <name type="scientific">Pontibacter virosus</name>
    <dbReference type="NCBI Taxonomy" id="1765052"/>
    <lineage>
        <taxon>Bacteria</taxon>
        <taxon>Pseudomonadati</taxon>
        <taxon>Bacteroidota</taxon>
        <taxon>Cytophagia</taxon>
        <taxon>Cytophagales</taxon>
        <taxon>Hymenobacteraceae</taxon>
        <taxon>Pontibacter</taxon>
    </lineage>
</organism>
<reference evidence="1 2" key="1">
    <citation type="submission" date="2018-04" db="EMBL/GenBank/DDBJ databases">
        <title>Genomic Encyclopedia of Type Strains, Phase IV (KMG-IV): sequencing the most valuable type-strain genomes for metagenomic binning, comparative biology and taxonomic classification.</title>
        <authorList>
            <person name="Goeker M."/>
        </authorList>
    </citation>
    <scope>NUCLEOTIDE SEQUENCE [LARGE SCALE GENOMIC DNA]</scope>
    <source>
        <strain evidence="1 2">DSM 100231</strain>
    </source>
</reference>
<accession>A0A2U1AUK8</accession>
<dbReference type="EMBL" id="QEKI01000008">
    <property type="protein sequence ID" value="PVY40108.1"/>
    <property type="molecule type" value="Genomic_DNA"/>
</dbReference>
<name>A0A2U1AUK8_9BACT</name>
<sequence>MNKIKTILLAVAVTMLLVLLVLRIINVKNAEGQGITLGKELARENGFLAAEYVPVRNYVKVDESVAVLGSAWIHEPIKLKHRLFIFDSYYSKQPDGEPSLKYSAKESGNDFVLSVARNDTALNEMFFAKNGLPELRFYSLENELVDEKGNRFRVEDHTKVDTIKLYVKKASLVPDRPIGAATDSDYVLYKIELDKEPVDSVLFVKKR</sequence>
<dbReference type="AlphaFoldDB" id="A0A2U1AUK8"/>
<protein>
    <submittedName>
        <fullName evidence="1">Uncharacterized protein</fullName>
    </submittedName>
</protein>
<gene>
    <name evidence="1" type="ORF">C8E01_1081</name>
</gene>
<dbReference type="OrthoDB" id="9856049at2"/>
<dbReference type="RefSeq" id="WP_116543854.1">
    <property type="nucleotide sequence ID" value="NZ_QEKI01000008.1"/>
</dbReference>
<proteinExistence type="predicted"/>
<keyword evidence="2" id="KW-1185">Reference proteome</keyword>
<comment type="caution">
    <text evidence="1">The sequence shown here is derived from an EMBL/GenBank/DDBJ whole genome shotgun (WGS) entry which is preliminary data.</text>
</comment>